<dbReference type="Gene3D" id="3.40.850.10">
    <property type="entry name" value="Kinesin motor domain"/>
    <property type="match status" value="1"/>
</dbReference>
<comment type="similarity">
    <text evidence="4">Belongs to the TRAFAC class myosin-kinesin ATPase superfamily. Kinesin family.</text>
</comment>
<feature type="domain" description="Kinesin motor" evidence="5">
    <location>
        <begin position="6"/>
        <end position="316"/>
    </location>
</feature>
<dbReference type="GO" id="GO:0005874">
    <property type="term" value="C:microtubule"/>
    <property type="evidence" value="ECO:0007669"/>
    <property type="project" value="UniProtKB-KW"/>
</dbReference>
<dbReference type="PANTHER" id="PTHR47968:SF36">
    <property type="entry name" value="KINESIN HEAVY CHAIN ISOFORM X1"/>
    <property type="match status" value="1"/>
</dbReference>
<reference evidence="6" key="1">
    <citation type="submission" date="2015-07" db="EMBL/GenBank/DDBJ databases">
        <title>Adaptation to a free-living lifestyle via gene acquisitions in the diplomonad Trepomonas sp. PC1.</title>
        <authorList>
            <person name="Xu F."/>
            <person name="Jerlstrom-Hultqvist J."/>
            <person name="Kolisko M."/>
            <person name="Simpson A.G.B."/>
            <person name="Roger A.J."/>
            <person name="Svard S.G."/>
            <person name="Andersson J.O."/>
        </authorList>
    </citation>
    <scope>NUCLEOTIDE SEQUENCE</scope>
    <source>
        <strain evidence="6">PC1</strain>
    </source>
</reference>
<dbReference type="GO" id="GO:0003777">
    <property type="term" value="F:microtubule motor activity"/>
    <property type="evidence" value="ECO:0007669"/>
    <property type="project" value="InterPro"/>
</dbReference>
<dbReference type="InterPro" id="IPR001752">
    <property type="entry name" value="Kinesin_motor_dom"/>
</dbReference>
<evidence type="ECO:0000256" key="1">
    <source>
        <dbReference type="ARBA" id="ARBA00022701"/>
    </source>
</evidence>
<organism evidence="6">
    <name type="scientific">Trepomonas sp. PC1</name>
    <dbReference type="NCBI Taxonomy" id="1076344"/>
    <lineage>
        <taxon>Eukaryota</taxon>
        <taxon>Metamonada</taxon>
        <taxon>Diplomonadida</taxon>
        <taxon>Hexamitidae</taxon>
        <taxon>Hexamitinae</taxon>
        <taxon>Trepomonas</taxon>
    </lineage>
</organism>
<proteinExistence type="inferred from homology"/>
<gene>
    <name evidence="6" type="ORF">TPC1_13014</name>
</gene>
<dbReference type="SUPFAM" id="SSF52540">
    <property type="entry name" value="P-loop containing nucleoside triphosphate hydrolases"/>
    <property type="match status" value="1"/>
</dbReference>
<dbReference type="InterPro" id="IPR027417">
    <property type="entry name" value="P-loop_NTPase"/>
</dbReference>
<keyword evidence="4" id="KW-0067">ATP-binding</keyword>
<dbReference type="PANTHER" id="PTHR47968">
    <property type="entry name" value="CENTROMERE PROTEIN E"/>
    <property type="match status" value="1"/>
</dbReference>
<feature type="binding site" evidence="4">
    <location>
        <begin position="83"/>
        <end position="90"/>
    </location>
    <ligand>
        <name>ATP</name>
        <dbReference type="ChEBI" id="CHEBI:30616"/>
    </ligand>
</feature>
<dbReference type="EMBL" id="GDID01002247">
    <property type="protein sequence ID" value="JAP94359.1"/>
    <property type="molecule type" value="Transcribed_RNA"/>
</dbReference>
<dbReference type="AlphaFoldDB" id="A0A146KGH5"/>
<dbReference type="GO" id="GO:0007018">
    <property type="term" value="P:microtubule-based movement"/>
    <property type="evidence" value="ECO:0007669"/>
    <property type="project" value="InterPro"/>
</dbReference>
<dbReference type="PROSITE" id="PS50067">
    <property type="entry name" value="KINESIN_MOTOR_2"/>
    <property type="match status" value="1"/>
</dbReference>
<dbReference type="SMART" id="SM00129">
    <property type="entry name" value="KISc"/>
    <property type="match status" value="1"/>
</dbReference>
<dbReference type="GO" id="GO:0005524">
    <property type="term" value="F:ATP binding"/>
    <property type="evidence" value="ECO:0007669"/>
    <property type="project" value="UniProtKB-UniRule"/>
</dbReference>
<dbReference type="InterPro" id="IPR036961">
    <property type="entry name" value="Kinesin_motor_dom_sf"/>
</dbReference>
<evidence type="ECO:0000259" key="5">
    <source>
        <dbReference type="PROSITE" id="PS50067"/>
    </source>
</evidence>
<dbReference type="GO" id="GO:0008017">
    <property type="term" value="F:microtubule binding"/>
    <property type="evidence" value="ECO:0007669"/>
    <property type="project" value="InterPro"/>
</dbReference>
<evidence type="ECO:0000256" key="4">
    <source>
        <dbReference type="PROSITE-ProRule" id="PRU00283"/>
    </source>
</evidence>
<feature type="non-terminal residue" evidence="6">
    <location>
        <position position="1"/>
    </location>
</feature>
<evidence type="ECO:0000256" key="3">
    <source>
        <dbReference type="ARBA" id="ARBA00023175"/>
    </source>
</evidence>
<sequence length="602" mass="68342">EYQTDSVKVVVRVRPFLGNEIRQSPLAIKEQAIQINTPEGVRLFQFDGILTQSSTQHEVYDVAASDVVNNFVKGMNGCILCYGQTSSGKTYTCGLNEPISDGIVYRSVYNIFKLLDNRKFELSMSFIQIYNEDIQNLLKPSQSNLQLRETSKNDFQIQDLDLKPITTFQEAIETIQHGLKNRKVAKTFVNSQSSRSHTILQLNLKVQQAKNQLSFSKLQILDLAGSERIHKSHSEGDRFTEAVSINSSLSHLGKTVSALSLNKSHVPVRSSQLTKLLSTTLMKNCKTVLVATLCPSFEAQSESSSTLQFAKSCRMIEQSVKFNYFGDGDISVDGASLQQLDMNQKDQLEEICQNALVKVKSEFSTEEVEQMLQIQQILVQKELEDQLQSKIQIKKKQMEFNLVALQAQLTSLQGQAQPKFISQKPLASQKPKFMSSEAFEIYEVIKFLASKLQIQLQKEESGQFTSFKSVLQRLQVHNAALVRQTEEYQVNLTEILSKMNFYQKVKENIQSKAKPEVLSAQKEKKKQKLPQISAFGSFSQLKQYLVQLIDFKEGQHKILMQNLRQNAKKLGECKQDLQDLYGVMTTHAVATYQFTKEMEAFL</sequence>
<dbReference type="PRINTS" id="PR00380">
    <property type="entry name" value="KINESINHEAVY"/>
</dbReference>
<protein>
    <submittedName>
        <fullName evidence="6">Kinesin-like protein</fullName>
    </submittedName>
</protein>
<keyword evidence="1" id="KW-0493">Microtubule</keyword>
<dbReference type="InterPro" id="IPR027640">
    <property type="entry name" value="Kinesin-like_fam"/>
</dbReference>
<dbReference type="Pfam" id="PF00225">
    <property type="entry name" value="Kinesin"/>
    <property type="match status" value="1"/>
</dbReference>
<evidence type="ECO:0000256" key="2">
    <source>
        <dbReference type="ARBA" id="ARBA00023054"/>
    </source>
</evidence>
<keyword evidence="3 4" id="KW-0505">Motor protein</keyword>
<keyword evidence="2" id="KW-0175">Coiled coil</keyword>
<evidence type="ECO:0000313" key="6">
    <source>
        <dbReference type="EMBL" id="JAP94359.1"/>
    </source>
</evidence>
<accession>A0A146KGH5</accession>
<name>A0A146KGH5_9EUKA</name>
<keyword evidence="4" id="KW-0547">Nucleotide-binding</keyword>